<dbReference type="PANTHER" id="PTHR23317:SF26">
    <property type="entry name" value="ZIZIMIN, ISOFORM K"/>
    <property type="match status" value="1"/>
</dbReference>
<dbReference type="Pfam" id="PF06920">
    <property type="entry name" value="DHR-2_Lobe_A"/>
    <property type="match status" value="1"/>
</dbReference>
<feature type="domain" description="DOCKER Lobe A" evidence="1">
    <location>
        <begin position="2"/>
        <end position="58"/>
    </location>
</feature>
<keyword evidence="3" id="KW-1185">Reference proteome</keyword>
<evidence type="ECO:0000313" key="2">
    <source>
        <dbReference type="EMBL" id="EDO26975.1"/>
    </source>
</evidence>
<dbReference type="Proteomes" id="UP000001593">
    <property type="component" value="Unassembled WGS sequence"/>
</dbReference>
<name>A7TAJ6_NEMVE</name>
<dbReference type="EMBL" id="DS474176">
    <property type="protein sequence ID" value="EDO26975.1"/>
    <property type="molecule type" value="Genomic_DNA"/>
</dbReference>
<feature type="non-terminal residue" evidence="2">
    <location>
        <position position="1"/>
    </location>
</feature>
<dbReference type="Gene3D" id="1.25.40.410">
    <property type="match status" value="1"/>
</dbReference>
<dbReference type="PANTHER" id="PTHR23317">
    <property type="entry name" value="DEDICATOR OF CYTOKINESIS DOCK"/>
    <property type="match status" value="1"/>
</dbReference>
<dbReference type="AlphaFoldDB" id="A7TAJ6"/>
<dbReference type="InterPro" id="IPR026791">
    <property type="entry name" value="DOCK"/>
</dbReference>
<reference evidence="2 3" key="1">
    <citation type="journal article" date="2007" name="Science">
        <title>Sea anemone genome reveals ancestral eumetazoan gene repertoire and genomic organization.</title>
        <authorList>
            <person name="Putnam N.H."/>
            <person name="Srivastava M."/>
            <person name="Hellsten U."/>
            <person name="Dirks B."/>
            <person name="Chapman J."/>
            <person name="Salamov A."/>
            <person name="Terry A."/>
            <person name="Shapiro H."/>
            <person name="Lindquist E."/>
            <person name="Kapitonov V.V."/>
            <person name="Jurka J."/>
            <person name="Genikhovich G."/>
            <person name="Grigoriev I.V."/>
            <person name="Lucas S.M."/>
            <person name="Steele R.E."/>
            <person name="Finnerty J.R."/>
            <person name="Technau U."/>
            <person name="Martindale M.Q."/>
            <person name="Rokhsar D.S."/>
        </authorList>
    </citation>
    <scope>NUCLEOTIDE SEQUENCE [LARGE SCALE GENOMIC DNA]</scope>
    <source>
        <strain evidence="3">CH2 X CH6</strain>
    </source>
</reference>
<sequence length="104" mass="11838">TAHCYIHAAALVAEYLKRQGKYEQGCAAFYRISPNVVPDESMMKSDEGMAMEQRFTLVAYDEMQNKVAYDEMQNKVKELEQVTTQSPPDMKRLQLVLQGSVSVQ</sequence>
<evidence type="ECO:0000313" key="3">
    <source>
        <dbReference type="Proteomes" id="UP000001593"/>
    </source>
</evidence>
<organism evidence="2 3">
    <name type="scientific">Nematostella vectensis</name>
    <name type="common">Starlet sea anemone</name>
    <dbReference type="NCBI Taxonomy" id="45351"/>
    <lineage>
        <taxon>Eukaryota</taxon>
        <taxon>Metazoa</taxon>
        <taxon>Cnidaria</taxon>
        <taxon>Anthozoa</taxon>
        <taxon>Hexacorallia</taxon>
        <taxon>Actiniaria</taxon>
        <taxon>Edwardsiidae</taxon>
        <taxon>Nematostella</taxon>
    </lineage>
</organism>
<dbReference type="InParanoid" id="A7TAJ6"/>
<accession>A7TAJ6</accession>
<proteinExistence type="predicted"/>
<dbReference type="STRING" id="45351.A7TAJ6"/>
<feature type="non-terminal residue" evidence="2">
    <location>
        <position position="104"/>
    </location>
</feature>
<dbReference type="GO" id="GO:0005085">
    <property type="term" value="F:guanyl-nucleotide exchange factor activity"/>
    <property type="evidence" value="ECO:0007669"/>
    <property type="project" value="InterPro"/>
</dbReference>
<protein>
    <recommendedName>
        <fullName evidence="1">DOCKER Lobe A domain-containing protein</fullName>
    </recommendedName>
</protein>
<gene>
    <name evidence="2" type="ORF">NEMVEDRAFT_v1g224541</name>
</gene>
<dbReference type="InterPro" id="IPR043161">
    <property type="entry name" value="DOCK_C_lobe_A"/>
</dbReference>
<dbReference type="PhylomeDB" id="A7TAJ6"/>
<dbReference type="HOGENOM" id="CLU_2256818_0_0_1"/>
<evidence type="ECO:0000259" key="1">
    <source>
        <dbReference type="Pfam" id="PF06920"/>
    </source>
</evidence>
<dbReference type="InterPro" id="IPR046769">
    <property type="entry name" value="DOCKER_Lobe_A"/>
</dbReference>
<dbReference type="GO" id="GO:0007264">
    <property type="term" value="P:small GTPase-mediated signal transduction"/>
    <property type="evidence" value="ECO:0007669"/>
    <property type="project" value="InterPro"/>
</dbReference>